<dbReference type="EMBL" id="CAADFG010000134">
    <property type="protein sequence ID" value="VFJ98176.1"/>
    <property type="molecule type" value="Genomic_DNA"/>
</dbReference>
<dbReference type="EMBL" id="CAADFI010000132">
    <property type="protein sequence ID" value="VFJ98356.1"/>
    <property type="molecule type" value="Genomic_DNA"/>
</dbReference>
<reference evidence="5" key="1">
    <citation type="submission" date="2019-02" db="EMBL/GenBank/DDBJ databases">
        <authorList>
            <person name="Gruber-Vodicka R. H."/>
            <person name="Seah K. B. B."/>
        </authorList>
    </citation>
    <scope>NUCLEOTIDE SEQUENCE</scope>
    <source>
        <strain evidence="5">BECK_SA2B12</strain>
        <strain evidence="3">BECK_SA2B15</strain>
        <strain evidence="4">BECK_SA2B20</strain>
    </source>
</reference>
<dbReference type="InterPro" id="IPR052462">
    <property type="entry name" value="SLIRP/GR-RBP-like"/>
</dbReference>
<name>A0A450VFB7_9GAMM</name>
<dbReference type="PANTHER" id="PTHR48027">
    <property type="entry name" value="HETEROGENEOUS NUCLEAR RIBONUCLEOPROTEIN 87F-RELATED"/>
    <property type="match status" value="1"/>
</dbReference>
<proteinExistence type="predicted"/>
<sequence>MNIYAGNLPYSVDGEELREIFAKYGEVEDASVITDRFSGRSKGFGFVVMPNDSEAEAAIEALNETQLKGRSLRVNQAKPRADHL</sequence>
<dbReference type="AlphaFoldDB" id="A0A450VFB7"/>
<protein>
    <submittedName>
        <fullName evidence="5">RNA recognition motif. (A.k.a. RRM, RBD, or RNP domain)</fullName>
    </submittedName>
</protein>
<gene>
    <name evidence="3" type="ORF">BECKH772A_GA0070896_101342</name>
    <name evidence="4" type="ORF">BECKH772B_GA0070898_101322</name>
    <name evidence="5" type="ORF">BECKH772C_GA0070978_101312</name>
</gene>
<dbReference type="SMART" id="SM00360">
    <property type="entry name" value="RRM"/>
    <property type="match status" value="1"/>
</dbReference>
<feature type="domain" description="RRM" evidence="2">
    <location>
        <begin position="1"/>
        <end position="79"/>
    </location>
</feature>
<dbReference type="Gene3D" id="3.30.70.330">
    <property type="match status" value="1"/>
</dbReference>
<evidence type="ECO:0000313" key="3">
    <source>
        <dbReference type="EMBL" id="VFJ98176.1"/>
    </source>
</evidence>
<dbReference type="InterPro" id="IPR048289">
    <property type="entry name" value="RRM2_NsCP33-like"/>
</dbReference>
<dbReference type="InterPro" id="IPR000504">
    <property type="entry name" value="RRM_dom"/>
</dbReference>
<dbReference type="InterPro" id="IPR035979">
    <property type="entry name" value="RBD_domain_sf"/>
</dbReference>
<dbReference type="Pfam" id="PF00076">
    <property type="entry name" value="RRM_1"/>
    <property type="match status" value="1"/>
</dbReference>
<evidence type="ECO:0000313" key="5">
    <source>
        <dbReference type="EMBL" id="VFK03475.1"/>
    </source>
</evidence>
<dbReference type="SUPFAM" id="SSF54928">
    <property type="entry name" value="RNA-binding domain, RBD"/>
    <property type="match status" value="1"/>
</dbReference>
<dbReference type="PROSITE" id="PS50102">
    <property type="entry name" value="RRM"/>
    <property type="match status" value="1"/>
</dbReference>
<organism evidence="5">
    <name type="scientific">Candidatus Kentrum eta</name>
    <dbReference type="NCBI Taxonomy" id="2126337"/>
    <lineage>
        <taxon>Bacteria</taxon>
        <taxon>Pseudomonadati</taxon>
        <taxon>Pseudomonadota</taxon>
        <taxon>Gammaproteobacteria</taxon>
        <taxon>Candidatus Kentrum</taxon>
    </lineage>
</organism>
<dbReference type="EMBL" id="CAADFJ010000131">
    <property type="protein sequence ID" value="VFK03475.1"/>
    <property type="molecule type" value="Genomic_DNA"/>
</dbReference>
<evidence type="ECO:0000259" key="2">
    <source>
        <dbReference type="PROSITE" id="PS50102"/>
    </source>
</evidence>
<dbReference type="GO" id="GO:0003723">
    <property type="term" value="F:RNA binding"/>
    <property type="evidence" value="ECO:0007669"/>
    <property type="project" value="UniProtKB-KW"/>
</dbReference>
<keyword evidence="1" id="KW-0694">RNA-binding</keyword>
<accession>A0A450VFB7</accession>
<evidence type="ECO:0000256" key="1">
    <source>
        <dbReference type="ARBA" id="ARBA00022884"/>
    </source>
</evidence>
<evidence type="ECO:0000313" key="4">
    <source>
        <dbReference type="EMBL" id="VFJ98356.1"/>
    </source>
</evidence>
<dbReference type="CDD" id="cd21608">
    <property type="entry name" value="RRM2_NsCP33_like"/>
    <property type="match status" value="1"/>
</dbReference>
<dbReference type="InterPro" id="IPR012677">
    <property type="entry name" value="Nucleotide-bd_a/b_plait_sf"/>
</dbReference>